<dbReference type="AlphaFoldDB" id="A0A9E7GZS3"/>
<protein>
    <submittedName>
        <fullName evidence="1">Uncharacterized protein</fullName>
    </submittedName>
</protein>
<accession>A0A9E7GZS3</accession>
<proteinExistence type="predicted"/>
<evidence type="ECO:0000313" key="2">
    <source>
        <dbReference type="Proteomes" id="UP001055439"/>
    </source>
</evidence>
<gene>
    <name evidence="1" type="ORF">MUK42_16321</name>
</gene>
<reference evidence="1" key="1">
    <citation type="submission" date="2022-05" db="EMBL/GenBank/DDBJ databases">
        <title>The Musa troglodytarum L. genome provides insights into the mechanism of non-climacteric behaviour and enrichment of carotenoids.</title>
        <authorList>
            <person name="Wang J."/>
        </authorList>
    </citation>
    <scope>NUCLEOTIDE SEQUENCE</scope>
    <source>
        <tissue evidence="1">Leaf</tissue>
    </source>
</reference>
<sequence length="152" mass="16842">MGFDASQNELSSSLNNALAPHLTKSTSMRGDKARELDSGAVGTSLNLGYQDGRHCVKATSQCPLHSHFVGSCGQKLEFQALHSPSKIQSSFFPGGSLLWSNSKLSPHSFLLCFGLCDPVSVSYGLHFYFLHTILWELSSESRFKLTRQRWRC</sequence>
<dbReference type="Proteomes" id="UP001055439">
    <property type="component" value="Chromosome 8"/>
</dbReference>
<dbReference type="EMBL" id="CP097510">
    <property type="protein sequence ID" value="URE24130.1"/>
    <property type="molecule type" value="Genomic_DNA"/>
</dbReference>
<organism evidence="1 2">
    <name type="scientific">Musa troglodytarum</name>
    <name type="common">fe'i banana</name>
    <dbReference type="NCBI Taxonomy" id="320322"/>
    <lineage>
        <taxon>Eukaryota</taxon>
        <taxon>Viridiplantae</taxon>
        <taxon>Streptophyta</taxon>
        <taxon>Embryophyta</taxon>
        <taxon>Tracheophyta</taxon>
        <taxon>Spermatophyta</taxon>
        <taxon>Magnoliopsida</taxon>
        <taxon>Liliopsida</taxon>
        <taxon>Zingiberales</taxon>
        <taxon>Musaceae</taxon>
        <taxon>Musa</taxon>
    </lineage>
</organism>
<evidence type="ECO:0000313" key="1">
    <source>
        <dbReference type="EMBL" id="URE24130.1"/>
    </source>
</evidence>
<name>A0A9E7GZS3_9LILI</name>
<keyword evidence="2" id="KW-1185">Reference proteome</keyword>